<feature type="region of interest" description="Disordered" evidence="1">
    <location>
        <begin position="1"/>
        <end position="21"/>
    </location>
</feature>
<dbReference type="HOGENOM" id="CLU_3426592_0_0_5"/>
<dbReference type="AlphaFoldDB" id="A3VH48"/>
<proteinExistence type="predicted"/>
<protein>
    <submittedName>
        <fullName evidence="2">Uncharacterized protein</fullName>
    </submittedName>
</protein>
<feature type="compositionally biased region" description="Polar residues" evidence="1">
    <location>
        <begin position="10"/>
        <end position="21"/>
    </location>
</feature>
<evidence type="ECO:0000313" key="2">
    <source>
        <dbReference type="EMBL" id="EAQ12603.1"/>
    </source>
</evidence>
<keyword evidence="3" id="KW-1185">Reference proteome</keyword>
<dbReference type="EMBL" id="AAMT01000008">
    <property type="protein sequence ID" value="EAQ12603.1"/>
    <property type="molecule type" value="Genomic_DNA"/>
</dbReference>
<accession>A3VH48</accession>
<organism evidence="2 3">
    <name type="scientific">Maritimibacter alkaliphilus HTCC2654</name>
    <dbReference type="NCBI Taxonomy" id="314271"/>
    <lineage>
        <taxon>Bacteria</taxon>
        <taxon>Pseudomonadati</taxon>
        <taxon>Pseudomonadota</taxon>
        <taxon>Alphaproteobacteria</taxon>
        <taxon>Rhodobacterales</taxon>
        <taxon>Roseobacteraceae</taxon>
        <taxon>Maritimibacter</taxon>
    </lineage>
</organism>
<sequence>MRRAWKPARPTSTFRFSSGRS</sequence>
<reference evidence="2 3" key="1">
    <citation type="journal article" date="2010" name="J. Bacteriol.">
        <title>Genome sequences of Pelagibaca bermudensis HTCC2601T and Maritimibacter alkaliphilus HTCC2654T, the type strains of two marine Roseobacter genera.</title>
        <authorList>
            <person name="Thrash J.C."/>
            <person name="Cho J.C."/>
            <person name="Ferriera S."/>
            <person name="Johnson J."/>
            <person name="Vergin K.L."/>
            <person name="Giovannoni S.J."/>
        </authorList>
    </citation>
    <scope>NUCLEOTIDE SEQUENCE [LARGE SCALE GENOMIC DNA]</scope>
    <source>
        <strain evidence="2 3">HTCC2654</strain>
    </source>
</reference>
<comment type="caution">
    <text evidence="2">The sequence shown here is derived from an EMBL/GenBank/DDBJ whole genome shotgun (WGS) entry which is preliminary data.</text>
</comment>
<evidence type="ECO:0000256" key="1">
    <source>
        <dbReference type="SAM" id="MobiDB-lite"/>
    </source>
</evidence>
<dbReference type="STRING" id="314271.RB2654_14995"/>
<dbReference type="Proteomes" id="UP000002931">
    <property type="component" value="Unassembled WGS sequence"/>
</dbReference>
<gene>
    <name evidence="2" type="ORF">RB2654_14995</name>
</gene>
<evidence type="ECO:0000313" key="3">
    <source>
        <dbReference type="Proteomes" id="UP000002931"/>
    </source>
</evidence>
<name>A3VH48_9RHOB</name>